<dbReference type="AlphaFoldDB" id="A0A8H5F267"/>
<accession>A0A8H5F267</accession>
<reference evidence="2 3" key="1">
    <citation type="journal article" date="2020" name="ISME J.">
        <title>Uncovering the hidden diversity of litter-decomposition mechanisms in mushroom-forming fungi.</title>
        <authorList>
            <person name="Floudas D."/>
            <person name="Bentzer J."/>
            <person name="Ahren D."/>
            <person name="Johansson T."/>
            <person name="Persson P."/>
            <person name="Tunlid A."/>
        </authorList>
    </citation>
    <scope>NUCLEOTIDE SEQUENCE [LARGE SCALE GENOMIC DNA]</scope>
    <source>
        <strain evidence="2 3">CBS 101986</strain>
    </source>
</reference>
<comment type="caution">
    <text evidence="2">The sequence shown here is derived from an EMBL/GenBank/DDBJ whole genome shotgun (WGS) entry which is preliminary data.</text>
</comment>
<gene>
    <name evidence="2" type="ORF">D9619_001684</name>
</gene>
<evidence type="ECO:0000256" key="1">
    <source>
        <dbReference type="SAM" id="SignalP"/>
    </source>
</evidence>
<keyword evidence="1" id="KW-0732">Signal</keyword>
<proteinExistence type="predicted"/>
<sequence>MQFKLFTAIALVCMTTLVSAAPVAVAPAAVEVARDITAEVAREAAPEPAPEPACSRFQCW</sequence>
<keyword evidence="3" id="KW-1185">Reference proteome</keyword>
<dbReference type="Proteomes" id="UP000567179">
    <property type="component" value="Unassembled WGS sequence"/>
</dbReference>
<feature type="signal peptide" evidence="1">
    <location>
        <begin position="1"/>
        <end position="20"/>
    </location>
</feature>
<protein>
    <submittedName>
        <fullName evidence="2">Uncharacterized protein</fullName>
    </submittedName>
</protein>
<name>A0A8H5F267_9AGAR</name>
<organism evidence="2 3">
    <name type="scientific">Psilocybe cf. subviscida</name>
    <dbReference type="NCBI Taxonomy" id="2480587"/>
    <lineage>
        <taxon>Eukaryota</taxon>
        <taxon>Fungi</taxon>
        <taxon>Dikarya</taxon>
        <taxon>Basidiomycota</taxon>
        <taxon>Agaricomycotina</taxon>
        <taxon>Agaricomycetes</taxon>
        <taxon>Agaricomycetidae</taxon>
        <taxon>Agaricales</taxon>
        <taxon>Agaricineae</taxon>
        <taxon>Strophariaceae</taxon>
        <taxon>Psilocybe</taxon>
    </lineage>
</organism>
<dbReference type="EMBL" id="JAACJJ010000028">
    <property type="protein sequence ID" value="KAF5321130.1"/>
    <property type="molecule type" value="Genomic_DNA"/>
</dbReference>
<evidence type="ECO:0000313" key="2">
    <source>
        <dbReference type="EMBL" id="KAF5321130.1"/>
    </source>
</evidence>
<feature type="chain" id="PRO_5034937862" evidence="1">
    <location>
        <begin position="21"/>
        <end position="60"/>
    </location>
</feature>
<evidence type="ECO:0000313" key="3">
    <source>
        <dbReference type="Proteomes" id="UP000567179"/>
    </source>
</evidence>